<evidence type="ECO:0000313" key="5">
    <source>
        <dbReference type="Proteomes" id="UP000267464"/>
    </source>
</evidence>
<protein>
    <recommendedName>
        <fullName evidence="3">Leucine-binding protein domain-containing protein</fullName>
    </recommendedName>
</protein>
<dbReference type="InterPro" id="IPR051010">
    <property type="entry name" value="BCAA_transport"/>
</dbReference>
<comment type="caution">
    <text evidence="4">The sequence shown here is derived from an EMBL/GenBank/DDBJ whole genome shotgun (WGS) entry which is preliminary data.</text>
</comment>
<evidence type="ECO:0000259" key="3">
    <source>
        <dbReference type="Pfam" id="PF13458"/>
    </source>
</evidence>
<dbReference type="AlphaFoldDB" id="A0A3N7HTE0"/>
<proteinExistence type="inferred from homology"/>
<accession>A0A3N7HTE0</accession>
<dbReference type="Pfam" id="PF13458">
    <property type="entry name" value="Peripla_BP_6"/>
    <property type="match status" value="1"/>
</dbReference>
<dbReference type="EMBL" id="QUSW01000001">
    <property type="protein sequence ID" value="RQP25570.1"/>
    <property type="molecule type" value="Genomic_DNA"/>
</dbReference>
<gene>
    <name evidence="4" type="ORF">DZC73_00365</name>
</gene>
<evidence type="ECO:0000256" key="2">
    <source>
        <dbReference type="ARBA" id="ARBA00022729"/>
    </source>
</evidence>
<feature type="domain" description="Leucine-binding protein" evidence="3">
    <location>
        <begin position="41"/>
        <end position="164"/>
    </location>
</feature>
<keyword evidence="5" id="KW-1185">Reference proteome</keyword>
<evidence type="ECO:0000256" key="1">
    <source>
        <dbReference type="ARBA" id="ARBA00010062"/>
    </source>
</evidence>
<evidence type="ECO:0000313" key="4">
    <source>
        <dbReference type="EMBL" id="RQP25570.1"/>
    </source>
</evidence>
<comment type="similarity">
    <text evidence="1">Belongs to the leucine-binding protein family.</text>
</comment>
<dbReference type="InterPro" id="IPR028081">
    <property type="entry name" value="Leu-bd"/>
</dbReference>
<dbReference type="Proteomes" id="UP000267464">
    <property type="component" value="Unassembled WGS sequence"/>
</dbReference>
<sequence length="334" mass="35172">MSSKSSMAVWAAPQRCARRAGAWFSLAALSLFVGHAAASPAQVGAIVPESWPDKARGEDIRDGMQLALKTWPGQTPTLVVKDSACDAKKAAAAAKELVASKVDVVVGGFCVLGTVPKQIRDAGIPFVSANAERFTMNAEGIIQLGDVPLNLADTIAAKLRSETGLRVTSSTACWIDFEAKMPDGYDAVLCPMLHVNGTRWDDIAPAFSAAYRKPFSVAAARGYAAMQVALASIKQPKPGVKMVKADQKEVDTVLGKVRIGEERATPDDAMLLSFAPKLPRMSPAQKAKLDEVLKSKACGCAQSGACGAPTAWSPMPFVIADGKTCGAKGLVNRR</sequence>
<reference evidence="4 5" key="2">
    <citation type="submission" date="2018-12" db="EMBL/GenBank/DDBJ databases">
        <title>Rhizobacter gummiphilus sp. nov., a rubber-degrading bacterium isolated from the soil of a botanical garden in Japan.</title>
        <authorList>
            <person name="Shunsuke S.S."/>
        </authorList>
    </citation>
    <scope>NUCLEOTIDE SEQUENCE [LARGE SCALE GENOMIC DNA]</scope>
    <source>
        <strain evidence="4 5">S-16</strain>
    </source>
</reference>
<dbReference type="Gene3D" id="3.40.50.2300">
    <property type="match status" value="1"/>
</dbReference>
<organism evidence="4 5">
    <name type="scientific">Piscinibacter terrae</name>
    <dbReference type="NCBI Taxonomy" id="2496871"/>
    <lineage>
        <taxon>Bacteria</taxon>
        <taxon>Pseudomonadati</taxon>
        <taxon>Pseudomonadota</taxon>
        <taxon>Betaproteobacteria</taxon>
        <taxon>Burkholderiales</taxon>
        <taxon>Sphaerotilaceae</taxon>
        <taxon>Piscinibacter</taxon>
    </lineage>
</organism>
<dbReference type="PANTHER" id="PTHR30483">
    <property type="entry name" value="LEUCINE-SPECIFIC-BINDING PROTEIN"/>
    <property type="match status" value="1"/>
</dbReference>
<dbReference type="PANTHER" id="PTHR30483:SF6">
    <property type="entry name" value="PERIPLASMIC BINDING PROTEIN OF ABC TRANSPORTER FOR NATURAL AMINO ACIDS"/>
    <property type="match status" value="1"/>
</dbReference>
<dbReference type="SUPFAM" id="SSF53822">
    <property type="entry name" value="Periplasmic binding protein-like I"/>
    <property type="match status" value="1"/>
</dbReference>
<reference evidence="4 5" key="1">
    <citation type="submission" date="2018-08" db="EMBL/GenBank/DDBJ databases">
        <authorList>
            <person name="Khan S.A."/>
            <person name="Jeon C.O."/>
            <person name="Chun B.H."/>
            <person name="Jeong S.E."/>
        </authorList>
    </citation>
    <scope>NUCLEOTIDE SEQUENCE [LARGE SCALE GENOMIC DNA]</scope>
    <source>
        <strain evidence="4 5">S-16</strain>
    </source>
</reference>
<keyword evidence="2" id="KW-0732">Signal</keyword>
<name>A0A3N7HTE0_9BURK</name>
<dbReference type="InterPro" id="IPR028082">
    <property type="entry name" value="Peripla_BP_I"/>
</dbReference>